<accession>A0ABQ9DM14</accession>
<evidence type="ECO:0000313" key="3">
    <source>
        <dbReference type="Proteomes" id="UP001145742"/>
    </source>
</evidence>
<evidence type="ECO:0000313" key="2">
    <source>
        <dbReference type="EMBL" id="KAJ7425114.1"/>
    </source>
</evidence>
<feature type="compositionally biased region" description="Low complexity" evidence="1">
    <location>
        <begin position="27"/>
        <end position="41"/>
    </location>
</feature>
<proteinExistence type="predicted"/>
<protein>
    <submittedName>
        <fullName evidence="2">Uncharacterized protein</fullName>
    </submittedName>
</protein>
<comment type="caution">
    <text evidence="2">The sequence shown here is derived from an EMBL/GenBank/DDBJ whole genome shotgun (WGS) entry which is preliminary data.</text>
</comment>
<dbReference type="Proteomes" id="UP001145742">
    <property type="component" value="Unassembled WGS sequence"/>
</dbReference>
<feature type="region of interest" description="Disordered" evidence="1">
    <location>
        <begin position="78"/>
        <end position="125"/>
    </location>
</feature>
<name>A0ABQ9DM14_9PASS</name>
<dbReference type="EMBL" id="WHWB01032572">
    <property type="protein sequence ID" value="KAJ7425114.1"/>
    <property type="molecule type" value="Genomic_DNA"/>
</dbReference>
<gene>
    <name evidence="2" type="ORF">WISP_25711</name>
</gene>
<organism evidence="2 3">
    <name type="scientific">Willisornis vidua</name>
    <name type="common">Xingu scale-backed antbird</name>
    <dbReference type="NCBI Taxonomy" id="1566151"/>
    <lineage>
        <taxon>Eukaryota</taxon>
        <taxon>Metazoa</taxon>
        <taxon>Chordata</taxon>
        <taxon>Craniata</taxon>
        <taxon>Vertebrata</taxon>
        <taxon>Euteleostomi</taxon>
        <taxon>Archelosauria</taxon>
        <taxon>Archosauria</taxon>
        <taxon>Dinosauria</taxon>
        <taxon>Saurischia</taxon>
        <taxon>Theropoda</taxon>
        <taxon>Coelurosauria</taxon>
        <taxon>Aves</taxon>
        <taxon>Neognathae</taxon>
        <taxon>Neoaves</taxon>
        <taxon>Telluraves</taxon>
        <taxon>Australaves</taxon>
        <taxon>Passeriformes</taxon>
        <taxon>Thamnophilidae</taxon>
        <taxon>Willisornis</taxon>
    </lineage>
</organism>
<evidence type="ECO:0000256" key="1">
    <source>
        <dbReference type="SAM" id="MobiDB-lite"/>
    </source>
</evidence>
<sequence>MDIPALAGESVLAPLSPAPTPVVPGQEPGVAVEPPGAAVPAWPCQQDGGIGPGGHTAGPGLALFAGMELVARPGAVLRLESPPAEPQGLPQRRDTDMGTGTDTETDTGTDTEGPRQPSAFAFLNV</sequence>
<keyword evidence="3" id="KW-1185">Reference proteome</keyword>
<feature type="region of interest" description="Disordered" evidence="1">
    <location>
        <begin position="1"/>
        <end position="55"/>
    </location>
</feature>
<reference evidence="2" key="1">
    <citation type="submission" date="2019-10" db="EMBL/GenBank/DDBJ databases">
        <authorList>
            <person name="Soares A.E.R."/>
            <person name="Aleixo A."/>
            <person name="Schneider P."/>
            <person name="Miyaki C.Y."/>
            <person name="Schneider M.P."/>
            <person name="Mello C."/>
            <person name="Vasconcelos A.T.R."/>
        </authorList>
    </citation>
    <scope>NUCLEOTIDE SEQUENCE</scope>
    <source>
        <tissue evidence="2">Muscle</tissue>
    </source>
</reference>